<dbReference type="EMBL" id="JMCB01000005">
    <property type="protein sequence ID" value="KFE68857.1"/>
    <property type="molecule type" value="Genomic_DNA"/>
</dbReference>
<proteinExistence type="predicted"/>
<dbReference type="Proteomes" id="UP000028725">
    <property type="component" value="Unassembled WGS sequence"/>
</dbReference>
<protein>
    <submittedName>
        <fullName evidence="1">Uncharacterized protein</fullName>
    </submittedName>
</protein>
<evidence type="ECO:0000313" key="2">
    <source>
        <dbReference type="Proteomes" id="UP000028725"/>
    </source>
</evidence>
<sequence>MSSQEAAPAQVGAPVEEAVSAEAICNNSWECYCASFKTQDACRTISRCIWWNNRCQPTYE</sequence>
<keyword evidence="2" id="KW-1185">Reference proteome</keyword>
<name>A0A085WME4_9BACT</name>
<accession>A0A085WME4</accession>
<reference evidence="1 2" key="1">
    <citation type="submission" date="2014-04" db="EMBL/GenBank/DDBJ databases">
        <title>Genome assembly of Hyalangium minutum DSM 14724.</title>
        <authorList>
            <person name="Sharma G."/>
            <person name="Subramanian S."/>
        </authorList>
    </citation>
    <scope>NUCLEOTIDE SEQUENCE [LARGE SCALE GENOMIC DNA]</scope>
    <source>
        <strain evidence="1 2">DSM 14724</strain>
    </source>
</reference>
<dbReference type="AlphaFoldDB" id="A0A085WME4"/>
<dbReference type="STRING" id="394096.DB31_6759"/>
<gene>
    <name evidence="1" type="ORF">DB31_6759</name>
</gene>
<organism evidence="1 2">
    <name type="scientific">Hyalangium minutum</name>
    <dbReference type="NCBI Taxonomy" id="394096"/>
    <lineage>
        <taxon>Bacteria</taxon>
        <taxon>Pseudomonadati</taxon>
        <taxon>Myxococcota</taxon>
        <taxon>Myxococcia</taxon>
        <taxon>Myxococcales</taxon>
        <taxon>Cystobacterineae</taxon>
        <taxon>Archangiaceae</taxon>
        <taxon>Hyalangium</taxon>
    </lineage>
</organism>
<dbReference type="RefSeq" id="WP_044187403.1">
    <property type="nucleotide sequence ID" value="NZ_JMCB01000005.1"/>
</dbReference>
<comment type="caution">
    <text evidence="1">The sequence shown here is derived from an EMBL/GenBank/DDBJ whole genome shotgun (WGS) entry which is preliminary data.</text>
</comment>
<evidence type="ECO:0000313" key="1">
    <source>
        <dbReference type="EMBL" id="KFE68857.1"/>
    </source>
</evidence>